<dbReference type="InterPro" id="IPR011009">
    <property type="entry name" value="Kinase-like_dom_sf"/>
</dbReference>
<dbReference type="SUPFAM" id="SSF56112">
    <property type="entry name" value="Protein kinase-like (PK-like)"/>
    <property type="match status" value="1"/>
</dbReference>
<dbReference type="PROSITE" id="PS00107">
    <property type="entry name" value="PROTEIN_KINASE_ATP"/>
    <property type="match status" value="1"/>
</dbReference>
<dbReference type="Proteomes" id="UP001180531">
    <property type="component" value="Unassembled WGS sequence"/>
</dbReference>
<evidence type="ECO:0000256" key="2">
    <source>
        <dbReference type="SAM" id="MobiDB-lite"/>
    </source>
</evidence>
<dbReference type="InterPro" id="IPR017441">
    <property type="entry name" value="Protein_kinase_ATP_BS"/>
</dbReference>
<gene>
    <name evidence="3" type="ORF">RM609_01055</name>
</gene>
<comment type="caution">
    <text evidence="3">The sequence shown here is derived from an EMBL/GenBank/DDBJ whole genome shotgun (WGS) entry which is preliminary data.</text>
</comment>
<evidence type="ECO:0008006" key="5">
    <source>
        <dbReference type="Google" id="ProtNLM"/>
    </source>
</evidence>
<organism evidence="3 4">
    <name type="scientific">Streptomyces hesseae</name>
    <dbReference type="NCBI Taxonomy" id="3075519"/>
    <lineage>
        <taxon>Bacteria</taxon>
        <taxon>Bacillati</taxon>
        <taxon>Actinomycetota</taxon>
        <taxon>Actinomycetes</taxon>
        <taxon>Kitasatosporales</taxon>
        <taxon>Streptomycetaceae</taxon>
        <taxon>Streptomyces</taxon>
    </lineage>
</organism>
<keyword evidence="1" id="KW-0547">Nucleotide-binding</keyword>
<feature type="binding site" evidence="1">
    <location>
        <position position="44"/>
    </location>
    <ligand>
        <name>ATP</name>
        <dbReference type="ChEBI" id="CHEBI:30616"/>
    </ligand>
</feature>
<proteinExistence type="predicted"/>
<evidence type="ECO:0000313" key="4">
    <source>
        <dbReference type="Proteomes" id="UP001180531"/>
    </source>
</evidence>
<protein>
    <recommendedName>
        <fullName evidence="5">Protein kinase domain-containing protein</fullName>
    </recommendedName>
</protein>
<dbReference type="Gene3D" id="3.30.200.20">
    <property type="entry name" value="Phosphorylase Kinase, domain 1"/>
    <property type="match status" value="1"/>
</dbReference>
<accession>A0ABU2SHZ8</accession>
<feature type="region of interest" description="Disordered" evidence="2">
    <location>
        <begin position="50"/>
        <end position="71"/>
    </location>
</feature>
<reference evidence="3" key="1">
    <citation type="submission" date="2024-05" db="EMBL/GenBank/DDBJ databases">
        <title>30 novel species of actinomycetes from the DSMZ collection.</title>
        <authorList>
            <person name="Nouioui I."/>
        </authorList>
    </citation>
    <scope>NUCLEOTIDE SEQUENCE</scope>
    <source>
        <strain evidence="3">DSM 40473</strain>
    </source>
</reference>
<dbReference type="EMBL" id="JAVRFI010000001">
    <property type="protein sequence ID" value="MDT0447695.1"/>
    <property type="molecule type" value="Genomic_DNA"/>
</dbReference>
<sequence>MAQAARAGQLIGNRYWLIKELGSGGFGRVWKARDETLRINTAIKELSLVPGMPETEQAERPRTAAPGSSCN</sequence>
<dbReference type="RefSeq" id="WP_311607078.1">
    <property type="nucleotide sequence ID" value="NZ_JAVRFI010000001.1"/>
</dbReference>
<evidence type="ECO:0000256" key="1">
    <source>
        <dbReference type="PROSITE-ProRule" id="PRU10141"/>
    </source>
</evidence>
<keyword evidence="1" id="KW-0067">ATP-binding</keyword>
<keyword evidence="4" id="KW-1185">Reference proteome</keyword>
<name>A0ABU2SHZ8_9ACTN</name>
<evidence type="ECO:0000313" key="3">
    <source>
        <dbReference type="EMBL" id="MDT0447695.1"/>
    </source>
</evidence>